<protein>
    <submittedName>
        <fullName evidence="3">Uncharacterized protein</fullName>
    </submittedName>
</protein>
<keyword evidence="1" id="KW-0175">Coiled coil</keyword>
<dbReference type="RefSeq" id="WP_283473447.1">
    <property type="nucleotide sequence ID" value="NZ_CP114501.1"/>
</dbReference>
<evidence type="ECO:0000256" key="2">
    <source>
        <dbReference type="SAM" id="Phobius"/>
    </source>
</evidence>
<reference evidence="3 4" key="1">
    <citation type="submission" date="2022-12" db="EMBL/GenBank/DDBJ databases">
        <title>Assessment of beneficial effects and identification of host adaptation-associated genes of Ligilactobacillus salivarius isolated from Meles meles.</title>
        <authorList>
            <person name="Wang Y."/>
        </authorList>
    </citation>
    <scope>NUCLEOTIDE SEQUENCE [LARGE SCALE GENOMIC DNA]</scope>
    <source>
        <strain evidence="3 4">S35</strain>
    </source>
</reference>
<feature type="transmembrane region" description="Helical" evidence="2">
    <location>
        <begin position="12"/>
        <end position="30"/>
    </location>
</feature>
<accession>A0ABD7YTS7</accession>
<evidence type="ECO:0000313" key="4">
    <source>
        <dbReference type="Proteomes" id="UP001224533"/>
    </source>
</evidence>
<sequence length="104" mass="12454">MHLLFGYSWSEIASIFGIISILFSGLYWLVNHGGKVFNENIYSVLQPFSEQLKKLNSNIKKLNDSFDRQQANFEKLKERVDEHDRRLDRHHERIKSLFDRKENE</sequence>
<evidence type="ECO:0000313" key="3">
    <source>
        <dbReference type="EMBL" id="WHS17199.1"/>
    </source>
</evidence>
<dbReference type="Gene3D" id="3.90.20.10">
    <property type="match status" value="1"/>
</dbReference>
<proteinExistence type="predicted"/>
<keyword evidence="2" id="KW-1133">Transmembrane helix</keyword>
<name>A0ABD7YTS7_9LACO</name>
<keyword evidence="2" id="KW-0472">Membrane</keyword>
<gene>
    <name evidence="3" type="ORF">O2U02_06875</name>
</gene>
<organism evidence="3 4">
    <name type="scientific">Ligilactobacillus salivarius</name>
    <dbReference type="NCBI Taxonomy" id="1624"/>
    <lineage>
        <taxon>Bacteria</taxon>
        <taxon>Bacillati</taxon>
        <taxon>Bacillota</taxon>
        <taxon>Bacilli</taxon>
        <taxon>Lactobacillales</taxon>
        <taxon>Lactobacillaceae</taxon>
        <taxon>Ligilactobacillus</taxon>
    </lineage>
</organism>
<feature type="coiled-coil region" evidence="1">
    <location>
        <begin position="52"/>
        <end position="93"/>
    </location>
</feature>
<dbReference type="AlphaFoldDB" id="A0ABD7YTS7"/>
<dbReference type="Proteomes" id="UP001224533">
    <property type="component" value="Chromosome"/>
</dbReference>
<keyword evidence="2" id="KW-0812">Transmembrane</keyword>
<evidence type="ECO:0000256" key="1">
    <source>
        <dbReference type="SAM" id="Coils"/>
    </source>
</evidence>
<dbReference type="EMBL" id="CP114509">
    <property type="protein sequence ID" value="WHS17199.1"/>
    <property type="molecule type" value="Genomic_DNA"/>
</dbReference>